<evidence type="ECO:0000313" key="18">
    <source>
        <dbReference type="EMBL" id="GAX84047.1"/>
    </source>
</evidence>
<dbReference type="SUPFAM" id="SSF52540">
    <property type="entry name" value="P-loop containing nucleoside triphosphate hydrolases"/>
    <property type="match status" value="1"/>
</dbReference>
<dbReference type="InterPro" id="IPR045058">
    <property type="entry name" value="GIMA/IAN/Toc"/>
</dbReference>
<dbReference type="GO" id="GO:0009707">
    <property type="term" value="C:chloroplast outer membrane"/>
    <property type="evidence" value="ECO:0007669"/>
    <property type="project" value="UniProtKB-SubCell"/>
</dbReference>
<dbReference type="InterPro" id="IPR006703">
    <property type="entry name" value="G_AIG1"/>
</dbReference>
<evidence type="ECO:0000256" key="16">
    <source>
        <dbReference type="SAM" id="MobiDB-lite"/>
    </source>
</evidence>
<keyword evidence="19" id="KW-1185">Reference proteome</keyword>
<keyword evidence="6" id="KW-0479">Metal-binding</keyword>
<feature type="domain" description="AIG1-type G" evidence="17">
    <location>
        <begin position="83"/>
        <end position="312"/>
    </location>
</feature>
<comment type="subcellular location">
    <subcellularLocation>
        <location evidence="15">Plastid</location>
        <location evidence="15">Chloroplast outer membrane</location>
        <topology evidence="15">Single-pass membrane protein</topology>
    </subcellularLocation>
</comment>
<feature type="region of interest" description="Disordered" evidence="16">
    <location>
        <begin position="1"/>
        <end position="65"/>
    </location>
</feature>
<gene>
    <name evidence="18" type="ORF">CEUSTIGMA_g11471.t1</name>
</gene>
<dbReference type="GO" id="GO:0046872">
    <property type="term" value="F:metal ion binding"/>
    <property type="evidence" value="ECO:0007669"/>
    <property type="project" value="UniProtKB-KW"/>
</dbReference>
<keyword evidence="11" id="KW-0653">Protein transport</keyword>
<evidence type="ECO:0000256" key="14">
    <source>
        <dbReference type="ARBA" id="ARBA00023136"/>
    </source>
</evidence>
<comment type="cofactor">
    <cofactor evidence="1">
        <name>Mg(2+)</name>
        <dbReference type="ChEBI" id="CHEBI:18420"/>
    </cofactor>
</comment>
<evidence type="ECO:0000256" key="4">
    <source>
        <dbReference type="ARBA" id="ARBA00022640"/>
    </source>
</evidence>
<dbReference type="Gene3D" id="3.40.50.300">
    <property type="entry name" value="P-loop containing nucleotide triphosphate hydrolases"/>
    <property type="match status" value="1"/>
</dbReference>
<accession>A0A250XLV5</accession>
<reference evidence="18 19" key="1">
    <citation type="submission" date="2017-08" db="EMBL/GenBank/DDBJ databases">
        <title>Acidophilic green algal genome provides insights into adaptation to an acidic environment.</title>
        <authorList>
            <person name="Hirooka S."/>
            <person name="Hirose Y."/>
            <person name="Kanesaki Y."/>
            <person name="Higuchi S."/>
            <person name="Fujiwara T."/>
            <person name="Onuma R."/>
            <person name="Era A."/>
            <person name="Ohbayashi R."/>
            <person name="Uzuka A."/>
            <person name="Nozaki H."/>
            <person name="Yoshikawa H."/>
            <person name="Miyagishima S.Y."/>
        </authorList>
    </citation>
    <scope>NUCLEOTIDE SEQUENCE [LARGE SCALE GENOMIC DNA]</scope>
    <source>
        <strain evidence="18 19">NIES-2499</strain>
    </source>
</reference>
<evidence type="ECO:0000256" key="9">
    <source>
        <dbReference type="ARBA" id="ARBA00022805"/>
    </source>
</evidence>
<keyword evidence="13" id="KW-0342">GTP-binding</keyword>
<dbReference type="AlphaFoldDB" id="A0A250XLV5"/>
<keyword evidence="12" id="KW-1133">Transmembrane helix</keyword>
<evidence type="ECO:0000256" key="12">
    <source>
        <dbReference type="ARBA" id="ARBA00022989"/>
    </source>
</evidence>
<name>A0A250XLV5_9CHLO</name>
<dbReference type="PANTHER" id="PTHR10903:SF135">
    <property type="entry name" value="TRANSLOCASE OF CHLOROPLAST 120, CHLOROPLASTIC-RELATED"/>
    <property type="match status" value="1"/>
</dbReference>
<evidence type="ECO:0000256" key="6">
    <source>
        <dbReference type="ARBA" id="ARBA00022723"/>
    </source>
</evidence>
<dbReference type="STRING" id="1157962.A0A250XLV5"/>
<feature type="compositionally biased region" description="Acidic residues" evidence="16">
    <location>
        <begin position="10"/>
        <end position="54"/>
    </location>
</feature>
<evidence type="ECO:0000256" key="8">
    <source>
        <dbReference type="ARBA" id="ARBA00022801"/>
    </source>
</evidence>
<evidence type="ECO:0000256" key="5">
    <source>
        <dbReference type="ARBA" id="ARBA00022692"/>
    </source>
</evidence>
<dbReference type="Pfam" id="PF04548">
    <property type="entry name" value="AIG1"/>
    <property type="match status" value="1"/>
</dbReference>
<evidence type="ECO:0000256" key="3">
    <source>
        <dbReference type="ARBA" id="ARBA00022528"/>
    </source>
</evidence>
<keyword evidence="2" id="KW-0813">Transport</keyword>
<keyword evidence="4" id="KW-0934">Plastid</keyword>
<dbReference type="OrthoDB" id="8954335at2759"/>
<proteinExistence type="predicted"/>
<keyword evidence="8" id="KW-0378">Hydrolase</keyword>
<keyword evidence="7" id="KW-0547">Nucleotide-binding</keyword>
<dbReference type="GO" id="GO:0005525">
    <property type="term" value="F:GTP binding"/>
    <property type="evidence" value="ECO:0007669"/>
    <property type="project" value="UniProtKB-KW"/>
</dbReference>
<dbReference type="Proteomes" id="UP000232323">
    <property type="component" value="Unassembled WGS sequence"/>
</dbReference>
<keyword evidence="9" id="KW-1002">Plastid outer membrane</keyword>
<evidence type="ECO:0000256" key="7">
    <source>
        <dbReference type="ARBA" id="ARBA00022741"/>
    </source>
</evidence>
<dbReference type="GO" id="GO:0016787">
    <property type="term" value="F:hydrolase activity"/>
    <property type="evidence" value="ECO:0007669"/>
    <property type="project" value="UniProtKB-KW"/>
</dbReference>
<keyword evidence="5" id="KW-0812">Transmembrane</keyword>
<protein>
    <recommendedName>
        <fullName evidence="17">AIG1-type G domain-containing protein</fullName>
    </recommendedName>
</protein>
<evidence type="ECO:0000256" key="2">
    <source>
        <dbReference type="ARBA" id="ARBA00022448"/>
    </source>
</evidence>
<keyword evidence="3" id="KW-0150">Chloroplast</keyword>
<evidence type="ECO:0000259" key="17">
    <source>
        <dbReference type="PROSITE" id="PS51720"/>
    </source>
</evidence>
<dbReference type="EMBL" id="BEGY01000114">
    <property type="protein sequence ID" value="GAX84047.1"/>
    <property type="molecule type" value="Genomic_DNA"/>
</dbReference>
<evidence type="ECO:0000256" key="10">
    <source>
        <dbReference type="ARBA" id="ARBA00022842"/>
    </source>
</evidence>
<dbReference type="PROSITE" id="PS51720">
    <property type="entry name" value="G_AIG1"/>
    <property type="match status" value="1"/>
</dbReference>
<evidence type="ECO:0000256" key="1">
    <source>
        <dbReference type="ARBA" id="ARBA00001946"/>
    </source>
</evidence>
<dbReference type="PANTHER" id="PTHR10903">
    <property type="entry name" value="GTPASE, IMAP FAMILY MEMBER-RELATED"/>
    <property type="match status" value="1"/>
</dbReference>
<dbReference type="InterPro" id="IPR027417">
    <property type="entry name" value="P-loop_NTPase"/>
</dbReference>
<comment type="caution">
    <text evidence="18">The sequence shown here is derived from an EMBL/GenBank/DDBJ whole genome shotgun (WGS) entry which is preliminary data.</text>
</comment>
<evidence type="ECO:0000256" key="11">
    <source>
        <dbReference type="ARBA" id="ARBA00022927"/>
    </source>
</evidence>
<sequence length="387" mass="43796">MPPKKLQENADLEEEEFDEDGLVEDVDEDDEGEEEEEEEEEGEQEEEEEEEEEEKAQPWTGLATLPEREDVMSLLEELKAAGKKQLTVLLLGKSSVGKSSLVNSLLNEQLARVMAFKLQADTEITTPFTKQIEAPDTELAGFRIKVIDTCGLEDPEGGDSVNYTALKKIASDIKGQPIDVVLYVDRLDLYRVEPLDQAILRAVRDTFGKGIWKRTALVLTHGNLAQTPPGSDYDSFVTRRIRILRKAMPAGRLLRPALPAVIAENSEACPADKAGKRMLPDSSLWVNELVTTLVDMGLRGKPYKYHPRMTRKPNNSFKWLIPFVAAGQFYLWTKVLKPQLEADYKNMQASDEHIWTVKAEQRRKLGIGPPLKPSKQNAWRLEQMYED</sequence>
<keyword evidence="10" id="KW-0460">Magnesium</keyword>
<keyword evidence="14" id="KW-0472">Membrane</keyword>
<organism evidence="18 19">
    <name type="scientific">Chlamydomonas eustigma</name>
    <dbReference type="NCBI Taxonomy" id="1157962"/>
    <lineage>
        <taxon>Eukaryota</taxon>
        <taxon>Viridiplantae</taxon>
        <taxon>Chlorophyta</taxon>
        <taxon>core chlorophytes</taxon>
        <taxon>Chlorophyceae</taxon>
        <taxon>CS clade</taxon>
        <taxon>Chlamydomonadales</taxon>
        <taxon>Chlamydomonadaceae</taxon>
        <taxon>Chlamydomonas</taxon>
    </lineage>
</organism>
<evidence type="ECO:0000256" key="13">
    <source>
        <dbReference type="ARBA" id="ARBA00023134"/>
    </source>
</evidence>
<evidence type="ECO:0000256" key="15">
    <source>
        <dbReference type="ARBA" id="ARBA00023766"/>
    </source>
</evidence>
<dbReference type="GO" id="GO:0015031">
    <property type="term" value="P:protein transport"/>
    <property type="evidence" value="ECO:0007669"/>
    <property type="project" value="UniProtKB-KW"/>
</dbReference>
<evidence type="ECO:0000313" key="19">
    <source>
        <dbReference type="Proteomes" id="UP000232323"/>
    </source>
</evidence>